<sequence>MPAAWSKRCCYCHDVIEEPLEEAAPGNPPQAHTGLWLLPSSQAAERVSHGICGLCFQARMAVLKEEAGTLPAAATLHDLRRSS</sequence>
<reference evidence="1" key="1">
    <citation type="submission" date="2020-07" db="EMBL/GenBank/DDBJ databases">
        <title>Huge and variable diversity of episymbiotic CPR bacteria and DPANN archaea in groundwater ecosystems.</title>
        <authorList>
            <person name="He C.Y."/>
            <person name="Keren R."/>
            <person name="Whittaker M."/>
            <person name="Farag I.F."/>
            <person name="Doudna J."/>
            <person name="Cate J.H.D."/>
            <person name="Banfield J.F."/>
        </authorList>
    </citation>
    <scope>NUCLEOTIDE SEQUENCE</scope>
    <source>
        <strain evidence="1">NC_groundwater_763_Ag_S-0.2um_68_21</strain>
    </source>
</reference>
<proteinExistence type="predicted"/>
<name>A0A932I2Z6_UNCTE</name>
<dbReference type="Proteomes" id="UP000782312">
    <property type="component" value="Unassembled WGS sequence"/>
</dbReference>
<organism evidence="1 2">
    <name type="scientific">Tectimicrobiota bacterium</name>
    <dbReference type="NCBI Taxonomy" id="2528274"/>
    <lineage>
        <taxon>Bacteria</taxon>
        <taxon>Pseudomonadati</taxon>
        <taxon>Nitrospinota/Tectimicrobiota group</taxon>
        <taxon>Candidatus Tectimicrobiota</taxon>
    </lineage>
</organism>
<accession>A0A932I2Z6</accession>
<evidence type="ECO:0000313" key="2">
    <source>
        <dbReference type="Proteomes" id="UP000782312"/>
    </source>
</evidence>
<gene>
    <name evidence="1" type="ORF">HYZ11_14550</name>
</gene>
<dbReference type="EMBL" id="JACPUR010000035">
    <property type="protein sequence ID" value="MBI3128822.1"/>
    <property type="molecule type" value="Genomic_DNA"/>
</dbReference>
<comment type="caution">
    <text evidence="1">The sequence shown here is derived from an EMBL/GenBank/DDBJ whole genome shotgun (WGS) entry which is preliminary data.</text>
</comment>
<dbReference type="AlphaFoldDB" id="A0A932I2Z6"/>
<evidence type="ECO:0000313" key="1">
    <source>
        <dbReference type="EMBL" id="MBI3128822.1"/>
    </source>
</evidence>
<protein>
    <submittedName>
        <fullName evidence="1">Uncharacterized protein</fullName>
    </submittedName>
</protein>